<dbReference type="SUPFAM" id="SSF56112">
    <property type="entry name" value="Protein kinase-like (PK-like)"/>
    <property type="match status" value="1"/>
</dbReference>
<protein>
    <recommendedName>
        <fullName evidence="1">protein-ribulosamine 3-kinase</fullName>
        <ecNumber evidence="1">2.7.1.172</ecNumber>
    </recommendedName>
</protein>
<dbReference type="PANTHER" id="PTHR12149">
    <property type="entry name" value="FRUCTOSAMINE 3 KINASE-RELATED PROTEIN"/>
    <property type="match status" value="1"/>
</dbReference>
<organism evidence="4 5">
    <name type="scientific">Diaporthe helianthi</name>
    <dbReference type="NCBI Taxonomy" id="158607"/>
    <lineage>
        <taxon>Eukaryota</taxon>
        <taxon>Fungi</taxon>
        <taxon>Dikarya</taxon>
        <taxon>Ascomycota</taxon>
        <taxon>Pezizomycotina</taxon>
        <taxon>Sordariomycetes</taxon>
        <taxon>Sordariomycetidae</taxon>
        <taxon>Diaporthales</taxon>
        <taxon>Diaporthaceae</taxon>
        <taxon>Diaporthe</taxon>
    </lineage>
</organism>
<dbReference type="Gene3D" id="3.90.1200.10">
    <property type="match status" value="1"/>
</dbReference>
<dbReference type="GO" id="GO:0102193">
    <property type="term" value="F:protein-ribulosamine 3-kinase activity"/>
    <property type="evidence" value="ECO:0007669"/>
    <property type="project" value="UniProtKB-EC"/>
</dbReference>
<dbReference type="EMBL" id="MAVT02000450">
    <property type="protein sequence ID" value="POS75735.1"/>
    <property type="molecule type" value="Genomic_DNA"/>
</dbReference>
<dbReference type="EC" id="2.7.1.172" evidence="1"/>
<feature type="region of interest" description="Disordered" evidence="3">
    <location>
        <begin position="361"/>
        <end position="391"/>
    </location>
</feature>
<reference evidence="4" key="1">
    <citation type="submission" date="2017-09" db="EMBL/GenBank/DDBJ databases">
        <title>Polyketide synthases of a Diaporthe helianthi virulent isolate.</title>
        <authorList>
            <person name="Baroncelli R."/>
        </authorList>
    </citation>
    <scope>NUCLEOTIDE SEQUENCE [LARGE SCALE GENOMIC DNA]</scope>
    <source>
        <strain evidence="4">7/96</strain>
    </source>
</reference>
<accession>A0A2P5HZQ0</accession>
<evidence type="ECO:0000313" key="4">
    <source>
        <dbReference type="EMBL" id="POS75735.1"/>
    </source>
</evidence>
<feature type="compositionally biased region" description="Acidic residues" evidence="3">
    <location>
        <begin position="361"/>
        <end position="375"/>
    </location>
</feature>
<sequence>MPHFESAPQYSETDPAQAAKREQTHPVPPYEDLRVQGLVRRDTERIFFDQAVINALGDDETIVNAERYGNSSWSATGKLTTKRPDGTLHEYFLKIIKGDLAGPRVLGEFACMKELESAVPSLVPSAKAAGKCFDSEGAFFLCDYLEIDHRPANPEQLGKKIAELHKASVSPTGKFGFHLTPYDGKLPLAADWDSSWTSFFTKLLSGVHQLDRQVNGAWPELDDAMELTLRAVVPRLLGRLTEDGRGEVKPCLIHGDLHEQNIGTEPRTGSIYIFDSCAYYAHHEMAMGMWRVDHHHMKAREYRREYFKNYPPDEPQDEADDRNRLYAVKEEIMYSAHVPGTKARAQALDDLKFLIEKYVEYEDSEEDSGEDDESDAASSADERQVLVPRVK</sequence>
<evidence type="ECO:0000256" key="1">
    <source>
        <dbReference type="ARBA" id="ARBA00011961"/>
    </source>
</evidence>
<name>A0A2P5HZQ0_DIAHE</name>
<dbReference type="InterPro" id="IPR011009">
    <property type="entry name" value="Kinase-like_dom_sf"/>
</dbReference>
<evidence type="ECO:0000256" key="2">
    <source>
        <dbReference type="ARBA" id="ARBA00048655"/>
    </source>
</evidence>
<keyword evidence="5" id="KW-1185">Reference proteome</keyword>
<dbReference type="AlphaFoldDB" id="A0A2P5HZQ0"/>
<dbReference type="OrthoDB" id="5772781at2759"/>
<feature type="region of interest" description="Disordered" evidence="3">
    <location>
        <begin position="1"/>
        <end position="30"/>
    </location>
</feature>
<dbReference type="InParanoid" id="A0A2P5HZQ0"/>
<dbReference type="InterPro" id="IPR016477">
    <property type="entry name" value="Fructo-/Ketosamine-3-kinase"/>
</dbReference>
<gene>
    <name evidence="4" type="ORF">DHEL01_v205878</name>
</gene>
<dbReference type="Pfam" id="PF03881">
    <property type="entry name" value="Fructosamin_kin"/>
    <property type="match status" value="1"/>
</dbReference>
<proteinExistence type="predicted"/>
<comment type="catalytic activity">
    <reaction evidence="2">
        <text>N(6)-D-ribulosyl-L-lysyl-[protein] + ATP = N(6)-(3-O-phospho-D-ribulosyl)-L-lysyl-[protein] + ADP + H(+)</text>
        <dbReference type="Rhea" id="RHEA:48432"/>
        <dbReference type="Rhea" id="RHEA-COMP:12103"/>
        <dbReference type="Rhea" id="RHEA-COMP:12104"/>
        <dbReference type="ChEBI" id="CHEBI:15378"/>
        <dbReference type="ChEBI" id="CHEBI:30616"/>
        <dbReference type="ChEBI" id="CHEBI:90418"/>
        <dbReference type="ChEBI" id="CHEBI:90420"/>
        <dbReference type="ChEBI" id="CHEBI:456216"/>
        <dbReference type="EC" id="2.7.1.172"/>
    </reaction>
    <physiologicalReaction direction="left-to-right" evidence="2">
        <dbReference type="Rhea" id="RHEA:48433"/>
    </physiologicalReaction>
</comment>
<dbReference type="PANTHER" id="PTHR12149:SF8">
    <property type="entry name" value="PROTEIN-RIBULOSAMINE 3-KINASE"/>
    <property type="match status" value="1"/>
</dbReference>
<dbReference type="Proteomes" id="UP000094444">
    <property type="component" value="Unassembled WGS sequence"/>
</dbReference>
<evidence type="ECO:0000256" key="3">
    <source>
        <dbReference type="SAM" id="MobiDB-lite"/>
    </source>
</evidence>
<comment type="caution">
    <text evidence="4">The sequence shown here is derived from an EMBL/GenBank/DDBJ whole genome shotgun (WGS) entry which is preliminary data.</text>
</comment>
<evidence type="ECO:0000313" key="5">
    <source>
        <dbReference type="Proteomes" id="UP000094444"/>
    </source>
</evidence>